<organism evidence="1 2">
    <name type="scientific">Amycolatopsis coloradensis</name>
    <dbReference type="NCBI Taxonomy" id="76021"/>
    <lineage>
        <taxon>Bacteria</taxon>
        <taxon>Bacillati</taxon>
        <taxon>Actinomycetota</taxon>
        <taxon>Actinomycetes</taxon>
        <taxon>Pseudonocardiales</taxon>
        <taxon>Pseudonocardiaceae</taxon>
        <taxon>Amycolatopsis</taxon>
    </lineage>
</organism>
<reference evidence="1 2" key="1">
    <citation type="submission" date="2016-01" db="EMBL/GenBank/DDBJ databases">
        <title>Amycolatopsis coloradensis genome sequencing and assembly.</title>
        <authorList>
            <person name="Mayilraj S."/>
        </authorList>
    </citation>
    <scope>NUCLEOTIDE SEQUENCE [LARGE SCALE GENOMIC DNA]</scope>
    <source>
        <strain evidence="1 2">DSM 44225</strain>
    </source>
</reference>
<dbReference type="InterPro" id="IPR006530">
    <property type="entry name" value="YD"/>
</dbReference>
<dbReference type="AlphaFoldDB" id="A0A1R0KGF2"/>
<dbReference type="EMBL" id="MQUQ01000023">
    <property type="protein sequence ID" value="OLZ44679.1"/>
    <property type="molecule type" value="Genomic_DNA"/>
</dbReference>
<proteinExistence type="predicted"/>
<comment type="caution">
    <text evidence="1">The sequence shown here is derived from an EMBL/GenBank/DDBJ whole genome shotgun (WGS) entry which is preliminary data.</text>
</comment>
<sequence length="166" mass="17617">MEAYVPGHHYTYDFTSPSAACPAGTQANAGLNTNRVRLLDQTAAGTAETAYCYDAADRLLSTTGANATTGIKYDSHGNTVEFTTGGSTTYLGWDSTERRLTARTVGPDAADVAYVRDATDRVTQRAASQGDTVTNVLLSYTAEGDSADLALSPDKRLLTHSGRRRA</sequence>
<name>A0A1R0KGF2_9PSEU</name>
<protein>
    <recommendedName>
        <fullName evidence="3">Type IV secretion protein Rhs</fullName>
    </recommendedName>
</protein>
<evidence type="ECO:0000313" key="2">
    <source>
        <dbReference type="Proteomes" id="UP000187486"/>
    </source>
</evidence>
<keyword evidence="2" id="KW-1185">Reference proteome</keyword>
<dbReference type="Gene3D" id="2.180.10.10">
    <property type="entry name" value="RHS repeat-associated core"/>
    <property type="match status" value="1"/>
</dbReference>
<evidence type="ECO:0000313" key="1">
    <source>
        <dbReference type="EMBL" id="OLZ44679.1"/>
    </source>
</evidence>
<dbReference type="Proteomes" id="UP000187486">
    <property type="component" value="Unassembled WGS sequence"/>
</dbReference>
<gene>
    <name evidence="1" type="ORF">BS329_35830</name>
</gene>
<dbReference type="RefSeq" id="WP_076167289.1">
    <property type="nucleotide sequence ID" value="NZ_JBEZVB010000067.1"/>
</dbReference>
<dbReference type="NCBIfam" id="TIGR01643">
    <property type="entry name" value="YD_repeat_2x"/>
    <property type="match status" value="1"/>
</dbReference>
<accession>A0A1R0KGF2</accession>
<evidence type="ECO:0008006" key="3">
    <source>
        <dbReference type="Google" id="ProtNLM"/>
    </source>
</evidence>